<keyword evidence="4 7" id="KW-1133">Transmembrane helix</keyword>
<comment type="caution">
    <text evidence="8">The sequence shown here is derived from an EMBL/GenBank/DDBJ whole genome shotgun (WGS) entry which is preliminary data.</text>
</comment>
<feature type="region of interest" description="Disordered" evidence="6">
    <location>
        <begin position="291"/>
        <end position="313"/>
    </location>
</feature>
<keyword evidence="2" id="KW-0813">Transport</keyword>
<evidence type="ECO:0000256" key="3">
    <source>
        <dbReference type="ARBA" id="ARBA00022692"/>
    </source>
</evidence>
<comment type="subcellular location">
    <subcellularLocation>
        <location evidence="1">Membrane</location>
        <topology evidence="1">Multi-pass membrane protein</topology>
    </subcellularLocation>
</comment>
<feature type="transmembrane region" description="Helical" evidence="7">
    <location>
        <begin position="12"/>
        <end position="31"/>
    </location>
</feature>
<keyword evidence="9" id="KW-1185">Reference proteome</keyword>
<evidence type="ECO:0000313" key="8">
    <source>
        <dbReference type="EMBL" id="GFO15171.1"/>
    </source>
</evidence>
<feature type="transmembrane region" description="Helical" evidence="7">
    <location>
        <begin position="54"/>
        <end position="72"/>
    </location>
</feature>
<reference evidence="8 9" key="1">
    <citation type="journal article" date="2021" name="Elife">
        <title>Chloroplast acquisition without the gene transfer in kleptoplastic sea slugs, Plakobranchus ocellatus.</title>
        <authorList>
            <person name="Maeda T."/>
            <person name="Takahashi S."/>
            <person name="Yoshida T."/>
            <person name="Shimamura S."/>
            <person name="Takaki Y."/>
            <person name="Nagai Y."/>
            <person name="Toyoda A."/>
            <person name="Suzuki Y."/>
            <person name="Arimoto A."/>
            <person name="Ishii H."/>
            <person name="Satoh N."/>
            <person name="Nishiyama T."/>
            <person name="Hasebe M."/>
            <person name="Maruyama T."/>
            <person name="Minagawa J."/>
            <person name="Obokata J."/>
            <person name="Shigenobu S."/>
        </authorList>
    </citation>
    <scope>NUCLEOTIDE SEQUENCE [LARGE SCALE GENOMIC DNA]</scope>
</reference>
<dbReference type="PANTHER" id="PTHR43385">
    <property type="entry name" value="RIBOFLAVIN TRANSPORTER RIBJ"/>
    <property type="match status" value="1"/>
</dbReference>
<feature type="transmembrane region" description="Helical" evidence="7">
    <location>
        <begin position="454"/>
        <end position="477"/>
    </location>
</feature>
<dbReference type="EMBL" id="BLXT01004603">
    <property type="protein sequence ID" value="GFO15171.1"/>
    <property type="molecule type" value="Genomic_DNA"/>
</dbReference>
<dbReference type="InterPro" id="IPR036259">
    <property type="entry name" value="MFS_trans_sf"/>
</dbReference>
<dbReference type="PANTHER" id="PTHR43385:SF1">
    <property type="entry name" value="RIBOFLAVIN TRANSPORTER RIBJ"/>
    <property type="match status" value="1"/>
</dbReference>
<evidence type="ECO:0000256" key="7">
    <source>
        <dbReference type="SAM" id="Phobius"/>
    </source>
</evidence>
<feature type="transmembrane region" description="Helical" evidence="7">
    <location>
        <begin position="421"/>
        <end position="442"/>
    </location>
</feature>
<dbReference type="InterPro" id="IPR052983">
    <property type="entry name" value="MFS_Riboflavin_Transporter"/>
</dbReference>
<dbReference type="AlphaFoldDB" id="A0AAV4B3Z3"/>
<dbReference type="SUPFAM" id="SSF103473">
    <property type="entry name" value="MFS general substrate transporter"/>
    <property type="match status" value="1"/>
</dbReference>
<evidence type="ECO:0000256" key="2">
    <source>
        <dbReference type="ARBA" id="ARBA00022448"/>
    </source>
</evidence>
<keyword evidence="5 7" id="KW-0472">Membrane</keyword>
<feature type="transmembrane region" description="Helical" evidence="7">
    <location>
        <begin position="109"/>
        <end position="135"/>
    </location>
</feature>
<keyword evidence="3 7" id="KW-0812">Transmembrane</keyword>
<evidence type="ECO:0000256" key="4">
    <source>
        <dbReference type="ARBA" id="ARBA00022989"/>
    </source>
</evidence>
<protein>
    <submittedName>
        <fullName evidence="8">Oxalate:formate antiporter</fullName>
    </submittedName>
</protein>
<name>A0AAV4B3Z3_9GAST</name>
<feature type="transmembrane region" description="Helical" evidence="7">
    <location>
        <begin position="366"/>
        <end position="385"/>
    </location>
</feature>
<feature type="transmembrane region" description="Helical" evidence="7">
    <location>
        <begin position="79"/>
        <end position="103"/>
    </location>
</feature>
<feature type="compositionally biased region" description="Polar residues" evidence="6">
    <location>
        <begin position="296"/>
        <end position="313"/>
    </location>
</feature>
<evidence type="ECO:0000256" key="6">
    <source>
        <dbReference type="SAM" id="MobiDB-lite"/>
    </source>
</evidence>
<evidence type="ECO:0000256" key="5">
    <source>
        <dbReference type="ARBA" id="ARBA00023136"/>
    </source>
</evidence>
<evidence type="ECO:0000313" key="9">
    <source>
        <dbReference type="Proteomes" id="UP000735302"/>
    </source>
</evidence>
<feature type="transmembrane region" description="Helical" evidence="7">
    <location>
        <begin position="193"/>
        <end position="215"/>
    </location>
</feature>
<accession>A0AAV4B3Z3</accession>
<feature type="transmembrane region" description="Helical" evidence="7">
    <location>
        <begin position="328"/>
        <end position="346"/>
    </location>
</feature>
<feature type="transmembrane region" description="Helical" evidence="7">
    <location>
        <begin position="397"/>
        <end position="415"/>
    </location>
</feature>
<dbReference type="Gene3D" id="1.20.1250.20">
    <property type="entry name" value="MFS general substrate transporter like domains"/>
    <property type="match status" value="1"/>
</dbReference>
<proteinExistence type="predicted"/>
<organism evidence="8 9">
    <name type="scientific">Plakobranchus ocellatus</name>
    <dbReference type="NCBI Taxonomy" id="259542"/>
    <lineage>
        <taxon>Eukaryota</taxon>
        <taxon>Metazoa</taxon>
        <taxon>Spiralia</taxon>
        <taxon>Lophotrochozoa</taxon>
        <taxon>Mollusca</taxon>
        <taxon>Gastropoda</taxon>
        <taxon>Heterobranchia</taxon>
        <taxon>Euthyneura</taxon>
        <taxon>Panpulmonata</taxon>
        <taxon>Sacoglossa</taxon>
        <taxon>Placobranchoidea</taxon>
        <taxon>Plakobranchidae</taxon>
        <taxon>Plakobranchus</taxon>
    </lineage>
</organism>
<evidence type="ECO:0000256" key="1">
    <source>
        <dbReference type="ARBA" id="ARBA00004141"/>
    </source>
</evidence>
<feature type="transmembrane region" description="Helical" evidence="7">
    <location>
        <begin position="483"/>
        <end position="505"/>
    </location>
</feature>
<dbReference type="GO" id="GO:0016020">
    <property type="term" value="C:membrane"/>
    <property type="evidence" value="ECO:0007669"/>
    <property type="project" value="UniProtKB-SubCell"/>
</dbReference>
<gene>
    <name evidence="8" type="ORF">PoB_004167600</name>
</gene>
<dbReference type="Proteomes" id="UP000735302">
    <property type="component" value="Unassembled WGS sequence"/>
</dbReference>
<sequence length="511" mass="55986">MLRKSKKCAQICSLVGTHLIMAPITFLWNYGNLAEYMDSYFHYQCSPRCLDGDYQWILTLYLTLFGLGLYVVEPMRKIVGLLWTGIIALLLQNGALFLSAWAIGKSVMAVSVLMGVVMGLAGGATMNVAFIYINLWAPKNEALYLGTVTAWPPLLSILQNQIITLYINPENLTPDAHNGPKVYFSQPQILERVPGAIIVLAIMSTVLQVIGFLFLSNPPVTLSGADSLCKNDALPENVSNENKNNHVHERNPQNICLDHDMSLKEFGTDGKYTINYGTTNCAIDNSALGETESGVPHQNKTAHNSTENSKSGNTVAQSYTPLQAIKTTSFWTLWLFGVSVGLGLLLKDSFYKQFGLLYIPNDRNLTLLGSLVPLVVCTSRTIFGGSIKRGLIDVKDALVVSLSLNSVTCAFWYFAPQVNEALYMILILSMAFSHSFLHVVAGTGTLRAFGDAHFAMLYSMVYSGASIIPLVSAAYVTPVLHTAGWFWVFLSCAIISLVALAFAVFTKHSVM</sequence>